<dbReference type="AlphaFoldDB" id="A0A7X0RED6"/>
<dbReference type="InterPro" id="IPR029063">
    <property type="entry name" value="SAM-dependent_MTases_sf"/>
</dbReference>
<dbReference type="InterPro" id="IPR013216">
    <property type="entry name" value="Methyltransf_11"/>
</dbReference>
<organism evidence="2 3">
    <name type="scientific">Nocardioides luti</name>
    <dbReference type="NCBI Taxonomy" id="2761101"/>
    <lineage>
        <taxon>Bacteria</taxon>
        <taxon>Bacillati</taxon>
        <taxon>Actinomycetota</taxon>
        <taxon>Actinomycetes</taxon>
        <taxon>Propionibacteriales</taxon>
        <taxon>Nocardioidaceae</taxon>
        <taxon>Nocardioides</taxon>
    </lineage>
</organism>
<dbReference type="RefSeq" id="WP_185251104.1">
    <property type="nucleotide sequence ID" value="NZ_JACKXE010000001.1"/>
</dbReference>
<sequence length="252" mass="26783">MTFLVPPDAYARFMGRFAVPLGLEFADFAGIAPGQRVLDVGCGPGALTTELVRRVGADHVAAIDPSPPFVAGLHERLPDVDVVTGTAEHLPHPDREFDATVAQLVVHFMSDPAGGLREMARVTRPDGVAAACVWDHDGGRSPLSTVWEVARELDPGAIAEDGLPGARAGHLEELAAAAGWSDVVSGVLTVTVPSASFEEWWEPYTFGVGPLGEYVRSLDDTARARLRDRCAERLGPAPFSITASAWAVRGRP</sequence>
<keyword evidence="2" id="KW-0808">Transferase</keyword>
<dbReference type="PANTHER" id="PTHR43591:SF24">
    <property type="entry name" value="2-METHOXY-6-POLYPRENYL-1,4-BENZOQUINOL METHYLASE, MITOCHONDRIAL"/>
    <property type="match status" value="1"/>
</dbReference>
<feature type="domain" description="Methyltransferase type 11" evidence="1">
    <location>
        <begin position="38"/>
        <end position="129"/>
    </location>
</feature>
<dbReference type="PANTHER" id="PTHR43591">
    <property type="entry name" value="METHYLTRANSFERASE"/>
    <property type="match status" value="1"/>
</dbReference>
<dbReference type="Pfam" id="PF08241">
    <property type="entry name" value="Methyltransf_11"/>
    <property type="match status" value="1"/>
</dbReference>
<dbReference type="GO" id="GO:0032259">
    <property type="term" value="P:methylation"/>
    <property type="evidence" value="ECO:0007669"/>
    <property type="project" value="UniProtKB-KW"/>
</dbReference>
<dbReference type="Gene3D" id="3.40.50.150">
    <property type="entry name" value="Vaccinia Virus protein VP39"/>
    <property type="match status" value="1"/>
</dbReference>
<keyword evidence="2" id="KW-0489">Methyltransferase</keyword>
<dbReference type="SUPFAM" id="SSF53335">
    <property type="entry name" value="S-adenosyl-L-methionine-dependent methyltransferases"/>
    <property type="match status" value="1"/>
</dbReference>
<gene>
    <name evidence="2" type="ORF">H5V45_00370</name>
</gene>
<comment type="caution">
    <text evidence="2">The sequence shown here is derived from an EMBL/GenBank/DDBJ whole genome shotgun (WGS) entry which is preliminary data.</text>
</comment>
<dbReference type="CDD" id="cd02440">
    <property type="entry name" value="AdoMet_MTases"/>
    <property type="match status" value="1"/>
</dbReference>
<accession>A0A7X0RED6</accession>
<reference evidence="2 3" key="1">
    <citation type="submission" date="2020-08" db="EMBL/GenBank/DDBJ databases">
        <authorList>
            <person name="Seo M.-J."/>
        </authorList>
    </citation>
    <scope>NUCLEOTIDE SEQUENCE [LARGE SCALE GENOMIC DNA]</scope>
    <source>
        <strain evidence="2 3">KIGAM211</strain>
    </source>
</reference>
<proteinExistence type="predicted"/>
<keyword evidence="3" id="KW-1185">Reference proteome</keyword>
<dbReference type="GO" id="GO:0008757">
    <property type="term" value="F:S-adenosylmethionine-dependent methyltransferase activity"/>
    <property type="evidence" value="ECO:0007669"/>
    <property type="project" value="InterPro"/>
</dbReference>
<dbReference type="Proteomes" id="UP000523955">
    <property type="component" value="Unassembled WGS sequence"/>
</dbReference>
<evidence type="ECO:0000313" key="2">
    <source>
        <dbReference type="EMBL" id="MBB6625760.1"/>
    </source>
</evidence>
<evidence type="ECO:0000313" key="3">
    <source>
        <dbReference type="Proteomes" id="UP000523955"/>
    </source>
</evidence>
<name>A0A7X0RED6_9ACTN</name>
<evidence type="ECO:0000259" key="1">
    <source>
        <dbReference type="Pfam" id="PF08241"/>
    </source>
</evidence>
<dbReference type="EMBL" id="JACKXE010000001">
    <property type="protein sequence ID" value="MBB6625760.1"/>
    <property type="molecule type" value="Genomic_DNA"/>
</dbReference>
<protein>
    <submittedName>
        <fullName evidence="2">Methyltransferase domain-containing protein</fullName>
    </submittedName>
</protein>